<organism evidence="4 5">
    <name type="scientific">Segatella copri</name>
    <dbReference type="NCBI Taxonomy" id="165179"/>
    <lineage>
        <taxon>Bacteria</taxon>
        <taxon>Pseudomonadati</taxon>
        <taxon>Bacteroidota</taxon>
        <taxon>Bacteroidia</taxon>
        <taxon>Bacteroidales</taxon>
        <taxon>Prevotellaceae</taxon>
        <taxon>Segatella</taxon>
    </lineage>
</organism>
<dbReference type="PANTHER" id="PTHR34135:SF2">
    <property type="entry name" value="LYSOZYME"/>
    <property type="match status" value="1"/>
</dbReference>
<keyword evidence="2 4" id="KW-0378">Hydrolase</keyword>
<dbReference type="OrthoDB" id="9798192at2"/>
<proteinExistence type="inferred from homology"/>
<name>A0A6G1U0A4_9BACT</name>
<comment type="similarity">
    <text evidence="1">Belongs to the glycosyl hydrolase 25 family.</text>
</comment>
<dbReference type="Pfam" id="PF01183">
    <property type="entry name" value="Glyco_hydro_25"/>
    <property type="match status" value="1"/>
</dbReference>
<dbReference type="InterPro" id="IPR018077">
    <property type="entry name" value="Glyco_hydro_fam25_subgr"/>
</dbReference>
<evidence type="ECO:0000256" key="1">
    <source>
        <dbReference type="ARBA" id="ARBA00010646"/>
    </source>
</evidence>
<keyword evidence="3" id="KW-0326">Glycosidase</keyword>
<gene>
    <name evidence="4" type="ORF">F7D73_05800</name>
</gene>
<dbReference type="InterPro" id="IPR017853">
    <property type="entry name" value="GH"/>
</dbReference>
<sequence length="249" mass="29272">MGKRLCYIAFGLVLTFIIGFEAYRMISSYFIRRASDKQWPTHDLTTGEYSGSYDGIDISRHQGRIHWDELGKIKRLQFIYIKSSEGTNIQDPWYESNIKNARERGIPVGSYHFLSKAPAALQFENFRSVYDKDKQDLLPVIDAEDDGTKGMSKTEIQLLLKTFCKLCKVYYGHTPIIYCSESYFKDYLSPEFDNYYLWIASYNHEPVLPGKPHYDIWQFSRHGRVPGIWNWVDLNRFSKNRSINDIRLK</sequence>
<evidence type="ECO:0000313" key="4">
    <source>
        <dbReference type="EMBL" id="MQN80470.1"/>
    </source>
</evidence>
<dbReference type="PROSITE" id="PS51904">
    <property type="entry name" value="GLYCOSYL_HYDROL_F25_2"/>
    <property type="match status" value="1"/>
</dbReference>
<dbReference type="AlphaFoldDB" id="A0A6G1U0A4"/>
<evidence type="ECO:0000256" key="2">
    <source>
        <dbReference type="ARBA" id="ARBA00022801"/>
    </source>
</evidence>
<dbReference type="Proteomes" id="UP000480425">
    <property type="component" value="Unassembled WGS sequence"/>
</dbReference>
<dbReference type="GO" id="GO:0016998">
    <property type="term" value="P:cell wall macromolecule catabolic process"/>
    <property type="evidence" value="ECO:0007669"/>
    <property type="project" value="InterPro"/>
</dbReference>
<accession>A0A6G1U0A4</accession>
<dbReference type="EMBL" id="VZCB01000051">
    <property type="protein sequence ID" value="MQN80470.1"/>
    <property type="molecule type" value="Genomic_DNA"/>
</dbReference>
<dbReference type="GO" id="GO:0016052">
    <property type="term" value="P:carbohydrate catabolic process"/>
    <property type="evidence" value="ECO:0007669"/>
    <property type="project" value="TreeGrafter"/>
</dbReference>
<reference evidence="4 5" key="1">
    <citation type="submission" date="2019-09" db="EMBL/GenBank/DDBJ databases">
        <title>Distinct polysaccharide growth profiles of human intestinal Prevotella copri isolates.</title>
        <authorList>
            <person name="Fehlner-Peach H."/>
            <person name="Magnabosco C."/>
            <person name="Raghavan V."/>
            <person name="Scher J.U."/>
            <person name="Tett A."/>
            <person name="Cox L.M."/>
            <person name="Gottsegen C."/>
            <person name="Watters A."/>
            <person name="Wiltshire- Gordon J.D."/>
            <person name="Segata N."/>
            <person name="Bonneau R."/>
            <person name="Littman D.R."/>
        </authorList>
    </citation>
    <scope>NUCLEOTIDE SEQUENCE [LARGE SCALE GENOMIC DNA]</scope>
    <source>
        <strain evidence="5">iA622</strain>
    </source>
</reference>
<dbReference type="Gene3D" id="3.20.20.80">
    <property type="entry name" value="Glycosidases"/>
    <property type="match status" value="1"/>
</dbReference>
<comment type="caution">
    <text evidence="4">The sequence shown here is derived from an EMBL/GenBank/DDBJ whole genome shotgun (WGS) entry which is preliminary data.</text>
</comment>
<dbReference type="SMART" id="SM00641">
    <property type="entry name" value="Glyco_25"/>
    <property type="match status" value="1"/>
</dbReference>
<protein>
    <submittedName>
        <fullName evidence="4">Glycosyl hydrolase</fullName>
    </submittedName>
</protein>
<dbReference type="PANTHER" id="PTHR34135">
    <property type="entry name" value="LYSOZYME"/>
    <property type="match status" value="1"/>
</dbReference>
<dbReference type="GO" id="GO:0003796">
    <property type="term" value="F:lysozyme activity"/>
    <property type="evidence" value="ECO:0007669"/>
    <property type="project" value="InterPro"/>
</dbReference>
<dbReference type="InterPro" id="IPR002053">
    <property type="entry name" value="Glyco_hydro_25"/>
</dbReference>
<dbReference type="GO" id="GO:0009253">
    <property type="term" value="P:peptidoglycan catabolic process"/>
    <property type="evidence" value="ECO:0007669"/>
    <property type="project" value="InterPro"/>
</dbReference>
<evidence type="ECO:0000256" key="3">
    <source>
        <dbReference type="ARBA" id="ARBA00023295"/>
    </source>
</evidence>
<evidence type="ECO:0000313" key="5">
    <source>
        <dbReference type="Proteomes" id="UP000480425"/>
    </source>
</evidence>
<dbReference type="SUPFAM" id="SSF51445">
    <property type="entry name" value="(Trans)glycosidases"/>
    <property type="match status" value="1"/>
</dbReference>